<proteinExistence type="inferred from homology"/>
<dbReference type="InterPro" id="IPR012340">
    <property type="entry name" value="NA-bd_OB-fold"/>
</dbReference>
<dbReference type="EMBL" id="MFZT01000034">
    <property type="protein sequence ID" value="OGK30127.1"/>
    <property type="molecule type" value="Genomic_DNA"/>
</dbReference>
<comment type="subcellular location">
    <subcellularLocation>
        <location evidence="1">Cytoplasm</location>
    </subcellularLocation>
</comment>
<protein>
    <submittedName>
        <fullName evidence="10">Aspartate--tRNA(Asn) ligase</fullName>
    </submittedName>
</protein>
<dbReference type="InterPro" id="IPR047089">
    <property type="entry name" value="Asp-tRNA-ligase_1_N"/>
</dbReference>
<accession>A0A1F7HFV7</accession>
<gene>
    <name evidence="10" type="ORF">A3D08_00405</name>
</gene>
<evidence type="ECO:0000256" key="2">
    <source>
        <dbReference type="ARBA" id="ARBA00005312"/>
    </source>
</evidence>
<evidence type="ECO:0000313" key="10">
    <source>
        <dbReference type="EMBL" id="OGK30127.1"/>
    </source>
</evidence>
<evidence type="ECO:0000256" key="3">
    <source>
        <dbReference type="ARBA" id="ARBA00022490"/>
    </source>
</evidence>
<dbReference type="InterPro" id="IPR006195">
    <property type="entry name" value="aa-tRNA-synth_II"/>
</dbReference>
<dbReference type="Pfam" id="PF01336">
    <property type="entry name" value="tRNA_anti-codon"/>
    <property type="match status" value="1"/>
</dbReference>
<dbReference type="CDD" id="cd04317">
    <property type="entry name" value="EcAspRS_like_N"/>
    <property type="match status" value="1"/>
</dbReference>
<evidence type="ECO:0000256" key="4">
    <source>
        <dbReference type="ARBA" id="ARBA00022598"/>
    </source>
</evidence>
<dbReference type="SUPFAM" id="SSF50249">
    <property type="entry name" value="Nucleic acid-binding proteins"/>
    <property type="match status" value="1"/>
</dbReference>
<keyword evidence="7" id="KW-0648">Protein biosynthesis</keyword>
<evidence type="ECO:0000256" key="5">
    <source>
        <dbReference type="ARBA" id="ARBA00022741"/>
    </source>
</evidence>
<dbReference type="InterPro" id="IPR045864">
    <property type="entry name" value="aa-tRNA-synth_II/BPL/LPL"/>
</dbReference>
<dbReference type="PROSITE" id="PS50862">
    <property type="entry name" value="AA_TRNA_LIGASE_II"/>
    <property type="match status" value="1"/>
</dbReference>
<comment type="similarity">
    <text evidence="2">Belongs to the class-II aminoacyl-tRNA synthetase family. Type 2 subfamily.</text>
</comment>
<organism evidence="10 11">
    <name type="scientific">Candidatus Roizmanbacteria bacterium RIFCSPHIGHO2_02_FULL_43_11</name>
    <dbReference type="NCBI Taxonomy" id="1802043"/>
    <lineage>
        <taxon>Bacteria</taxon>
        <taxon>Candidatus Roizmaniibacteriota</taxon>
    </lineage>
</organism>
<dbReference type="AlphaFoldDB" id="A0A1F7HFV7"/>
<dbReference type="GO" id="GO:0003723">
    <property type="term" value="F:RNA binding"/>
    <property type="evidence" value="ECO:0007669"/>
    <property type="project" value="TreeGrafter"/>
</dbReference>
<keyword evidence="5" id="KW-0547">Nucleotide-binding</keyword>
<feature type="domain" description="Aminoacyl-transfer RNA synthetases class-II family profile" evidence="9">
    <location>
        <begin position="137"/>
        <end position="430"/>
    </location>
</feature>
<dbReference type="GO" id="GO:0006422">
    <property type="term" value="P:aspartyl-tRNA aminoacylation"/>
    <property type="evidence" value="ECO:0007669"/>
    <property type="project" value="InterPro"/>
</dbReference>
<name>A0A1F7HFV7_9BACT</name>
<evidence type="ECO:0000256" key="8">
    <source>
        <dbReference type="ARBA" id="ARBA00023146"/>
    </source>
</evidence>
<dbReference type="SUPFAM" id="SSF55681">
    <property type="entry name" value="Class II aaRS and biotin synthetases"/>
    <property type="match status" value="1"/>
</dbReference>
<evidence type="ECO:0000259" key="9">
    <source>
        <dbReference type="PROSITE" id="PS50862"/>
    </source>
</evidence>
<evidence type="ECO:0000256" key="6">
    <source>
        <dbReference type="ARBA" id="ARBA00022840"/>
    </source>
</evidence>
<dbReference type="InterPro" id="IPR004364">
    <property type="entry name" value="Aa-tRNA-synt_II"/>
</dbReference>
<dbReference type="Pfam" id="PF00152">
    <property type="entry name" value="tRNA-synt_2"/>
    <property type="match status" value="1"/>
</dbReference>
<dbReference type="InterPro" id="IPR002312">
    <property type="entry name" value="Asp/Asn-tRNA-synth_IIb"/>
</dbReference>
<dbReference type="NCBIfam" id="NF003483">
    <property type="entry name" value="PRK05159.1"/>
    <property type="match status" value="1"/>
</dbReference>
<dbReference type="PANTHER" id="PTHR43450:SF1">
    <property type="entry name" value="ASPARTATE--TRNA LIGASE, CYTOPLASMIC"/>
    <property type="match status" value="1"/>
</dbReference>
<dbReference type="Gene3D" id="3.30.930.10">
    <property type="entry name" value="Bira Bifunctional Protein, Domain 2"/>
    <property type="match status" value="1"/>
</dbReference>
<dbReference type="InterPro" id="IPR004523">
    <property type="entry name" value="Asp-tRNA_synthase_2"/>
</dbReference>
<dbReference type="GO" id="GO:0005829">
    <property type="term" value="C:cytosol"/>
    <property type="evidence" value="ECO:0007669"/>
    <property type="project" value="TreeGrafter"/>
</dbReference>
<comment type="caution">
    <text evidence="10">The sequence shown here is derived from an EMBL/GenBank/DDBJ whole genome shotgun (WGS) entry which is preliminary data.</text>
</comment>
<evidence type="ECO:0000256" key="7">
    <source>
        <dbReference type="ARBA" id="ARBA00022917"/>
    </source>
</evidence>
<dbReference type="Gene3D" id="2.40.50.140">
    <property type="entry name" value="Nucleic acid-binding proteins"/>
    <property type="match status" value="1"/>
</dbReference>
<dbReference type="GO" id="GO:0017101">
    <property type="term" value="C:aminoacyl-tRNA synthetase multienzyme complex"/>
    <property type="evidence" value="ECO:0007669"/>
    <property type="project" value="TreeGrafter"/>
</dbReference>
<dbReference type="PRINTS" id="PR01042">
    <property type="entry name" value="TRNASYNTHASP"/>
</dbReference>
<reference evidence="10 11" key="1">
    <citation type="journal article" date="2016" name="Nat. Commun.">
        <title>Thousands of microbial genomes shed light on interconnected biogeochemical processes in an aquifer system.</title>
        <authorList>
            <person name="Anantharaman K."/>
            <person name="Brown C.T."/>
            <person name="Hug L.A."/>
            <person name="Sharon I."/>
            <person name="Castelle C.J."/>
            <person name="Probst A.J."/>
            <person name="Thomas B.C."/>
            <person name="Singh A."/>
            <person name="Wilkins M.J."/>
            <person name="Karaoz U."/>
            <person name="Brodie E.L."/>
            <person name="Williams K.H."/>
            <person name="Hubbard S.S."/>
            <person name="Banfield J.F."/>
        </authorList>
    </citation>
    <scope>NUCLEOTIDE SEQUENCE [LARGE SCALE GENOMIC DNA]</scope>
</reference>
<dbReference type="Proteomes" id="UP000178098">
    <property type="component" value="Unassembled WGS sequence"/>
</dbReference>
<keyword evidence="4 10" id="KW-0436">Ligase</keyword>
<sequence length="444" mass="50581">MKSLFIQDTLSKIGETVTLYGWADTIRDHKKVIFIDLRDSTGIIQTVGTEDIGKKMAGVSVEDVIAVTGLIKKRPDNMVNDKSSLGSIELEASDINIISHAAPLPFDISKESLDLTLPVLLDNRSLTLRHPKIREIFKVQETIIDAFRRACKAKHFTEFQAPVIIPEVAEGGAEVFEVKYFGHKAFLSQSPQFYKQIMITIFERVFTVNKTLRAEPSVTTRHLTEATTLDAELGFIDSWTELMDMAEYVIKYLCDAVKKENILALGLYTVDMPDTSLPIPRLKLREGQEIIFKRTGRDNRAEPDLEPEDERELCRWAQEEHGINMVFVTHYPVAKRPFYTFEDSEDPGYTLSFDLLGFGLEWLTGGQRIHDYETLMKKAQDRGMNMEKIELYLQAFRYGMPPEGGFSFGSERIVMGLLGLQNVREASLFPRDMERIDVHLPSLK</sequence>
<dbReference type="GO" id="GO:0005524">
    <property type="term" value="F:ATP binding"/>
    <property type="evidence" value="ECO:0007669"/>
    <property type="project" value="UniProtKB-KW"/>
</dbReference>
<keyword evidence="6" id="KW-0067">ATP-binding</keyword>
<keyword evidence="8" id="KW-0030">Aminoacyl-tRNA synthetase</keyword>
<dbReference type="InterPro" id="IPR004365">
    <property type="entry name" value="NA-bd_OB_tRNA"/>
</dbReference>
<evidence type="ECO:0000313" key="11">
    <source>
        <dbReference type="Proteomes" id="UP000178098"/>
    </source>
</evidence>
<evidence type="ECO:0000256" key="1">
    <source>
        <dbReference type="ARBA" id="ARBA00004496"/>
    </source>
</evidence>
<dbReference type="GO" id="GO:0004815">
    <property type="term" value="F:aspartate-tRNA ligase activity"/>
    <property type="evidence" value="ECO:0007669"/>
    <property type="project" value="InterPro"/>
</dbReference>
<dbReference type="PANTHER" id="PTHR43450">
    <property type="entry name" value="ASPARTYL-TRNA SYNTHETASE"/>
    <property type="match status" value="1"/>
</dbReference>
<keyword evidence="3" id="KW-0963">Cytoplasm</keyword>